<evidence type="ECO:0000313" key="3">
    <source>
        <dbReference type="Proteomes" id="UP000828390"/>
    </source>
</evidence>
<gene>
    <name evidence="2" type="ORF">DPMN_059677</name>
</gene>
<name>A0A9D4HGW4_DREPO</name>
<evidence type="ECO:0000313" key="2">
    <source>
        <dbReference type="EMBL" id="KAH3716943.1"/>
    </source>
</evidence>
<reference evidence="2" key="2">
    <citation type="submission" date="2020-11" db="EMBL/GenBank/DDBJ databases">
        <authorList>
            <person name="McCartney M.A."/>
            <person name="Auch B."/>
            <person name="Kono T."/>
            <person name="Mallez S."/>
            <person name="Becker A."/>
            <person name="Gohl D.M."/>
            <person name="Silverstein K.A.T."/>
            <person name="Koren S."/>
            <person name="Bechman K.B."/>
            <person name="Herman A."/>
            <person name="Abrahante J.E."/>
            <person name="Garbe J."/>
        </authorList>
    </citation>
    <scope>NUCLEOTIDE SEQUENCE</scope>
    <source>
        <strain evidence="2">Duluth1</strain>
        <tissue evidence="2">Whole animal</tissue>
    </source>
</reference>
<dbReference type="EMBL" id="JAIWYP010000013">
    <property type="protein sequence ID" value="KAH3716943.1"/>
    <property type="molecule type" value="Genomic_DNA"/>
</dbReference>
<feature type="region of interest" description="Disordered" evidence="1">
    <location>
        <begin position="1"/>
        <end position="25"/>
    </location>
</feature>
<organism evidence="2 3">
    <name type="scientific">Dreissena polymorpha</name>
    <name type="common">Zebra mussel</name>
    <name type="synonym">Mytilus polymorpha</name>
    <dbReference type="NCBI Taxonomy" id="45954"/>
    <lineage>
        <taxon>Eukaryota</taxon>
        <taxon>Metazoa</taxon>
        <taxon>Spiralia</taxon>
        <taxon>Lophotrochozoa</taxon>
        <taxon>Mollusca</taxon>
        <taxon>Bivalvia</taxon>
        <taxon>Autobranchia</taxon>
        <taxon>Heteroconchia</taxon>
        <taxon>Euheterodonta</taxon>
        <taxon>Imparidentia</taxon>
        <taxon>Neoheterodontei</taxon>
        <taxon>Myida</taxon>
        <taxon>Dreissenoidea</taxon>
        <taxon>Dreissenidae</taxon>
        <taxon>Dreissena</taxon>
    </lineage>
</organism>
<dbReference type="Proteomes" id="UP000828390">
    <property type="component" value="Unassembled WGS sequence"/>
</dbReference>
<keyword evidence="3" id="KW-1185">Reference proteome</keyword>
<feature type="compositionally biased region" description="Gly residues" evidence="1">
    <location>
        <begin position="1"/>
        <end position="13"/>
    </location>
</feature>
<comment type="caution">
    <text evidence="2">The sequence shown here is derived from an EMBL/GenBank/DDBJ whole genome shotgun (WGS) entry which is preliminary data.</text>
</comment>
<protein>
    <submittedName>
        <fullName evidence="2">Uncharacterized protein</fullName>
    </submittedName>
</protein>
<dbReference type="AlphaFoldDB" id="A0A9D4HGW4"/>
<sequence>MAGSSGGMPGAFPGGPMNLPGVTGTMAGPAPIDMTSFFNEQGQMGAGGGLAGLANINYVRMQDLDRRGVIDLSDLTPAGLAAANAHFSG</sequence>
<proteinExistence type="predicted"/>
<accession>A0A9D4HGW4</accession>
<reference evidence="2" key="1">
    <citation type="journal article" date="2019" name="bioRxiv">
        <title>The Genome of the Zebra Mussel, Dreissena polymorpha: A Resource for Invasive Species Research.</title>
        <authorList>
            <person name="McCartney M.A."/>
            <person name="Auch B."/>
            <person name="Kono T."/>
            <person name="Mallez S."/>
            <person name="Zhang Y."/>
            <person name="Obille A."/>
            <person name="Becker A."/>
            <person name="Abrahante J.E."/>
            <person name="Garbe J."/>
            <person name="Badalamenti J.P."/>
            <person name="Herman A."/>
            <person name="Mangelson H."/>
            <person name="Liachko I."/>
            <person name="Sullivan S."/>
            <person name="Sone E.D."/>
            <person name="Koren S."/>
            <person name="Silverstein K.A.T."/>
            <person name="Beckman K.B."/>
            <person name="Gohl D.M."/>
        </authorList>
    </citation>
    <scope>NUCLEOTIDE SEQUENCE</scope>
    <source>
        <strain evidence="2">Duluth1</strain>
        <tissue evidence="2">Whole animal</tissue>
    </source>
</reference>
<evidence type="ECO:0000256" key="1">
    <source>
        <dbReference type="SAM" id="MobiDB-lite"/>
    </source>
</evidence>